<name>A0ABV0MZM5_9TELE</name>
<gene>
    <name evidence="1" type="ORF">GOODEAATRI_007762</name>
</gene>
<keyword evidence="2" id="KW-1185">Reference proteome</keyword>
<reference evidence="1 2" key="1">
    <citation type="submission" date="2021-06" db="EMBL/GenBank/DDBJ databases">
        <authorList>
            <person name="Palmer J.M."/>
        </authorList>
    </citation>
    <scope>NUCLEOTIDE SEQUENCE [LARGE SCALE GENOMIC DNA]</scope>
    <source>
        <strain evidence="1 2">GA_2019</strain>
        <tissue evidence="1">Muscle</tissue>
    </source>
</reference>
<proteinExistence type="predicted"/>
<accession>A0ABV0MZM5</accession>
<organism evidence="1 2">
    <name type="scientific">Goodea atripinnis</name>
    <dbReference type="NCBI Taxonomy" id="208336"/>
    <lineage>
        <taxon>Eukaryota</taxon>
        <taxon>Metazoa</taxon>
        <taxon>Chordata</taxon>
        <taxon>Craniata</taxon>
        <taxon>Vertebrata</taxon>
        <taxon>Euteleostomi</taxon>
        <taxon>Actinopterygii</taxon>
        <taxon>Neopterygii</taxon>
        <taxon>Teleostei</taxon>
        <taxon>Neoteleostei</taxon>
        <taxon>Acanthomorphata</taxon>
        <taxon>Ovalentaria</taxon>
        <taxon>Atherinomorphae</taxon>
        <taxon>Cyprinodontiformes</taxon>
        <taxon>Goodeidae</taxon>
        <taxon>Goodea</taxon>
    </lineage>
</organism>
<dbReference type="Proteomes" id="UP001476798">
    <property type="component" value="Unassembled WGS sequence"/>
</dbReference>
<feature type="non-terminal residue" evidence="1">
    <location>
        <position position="1"/>
    </location>
</feature>
<comment type="caution">
    <text evidence="1">The sequence shown here is derived from an EMBL/GenBank/DDBJ whole genome shotgun (WGS) entry which is preliminary data.</text>
</comment>
<protein>
    <submittedName>
        <fullName evidence="1">Uncharacterized protein</fullName>
    </submittedName>
</protein>
<evidence type="ECO:0000313" key="2">
    <source>
        <dbReference type="Proteomes" id="UP001476798"/>
    </source>
</evidence>
<evidence type="ECO:0000313" key="1">
    <source>
        <dbReference type="EMBL" id="MEQ2164542.1"/>
    </source>
</evidence>
<sequence>GEANYDKMSKQSQFPDHFPKALSAALSHCNPCQRNRPLPGHPQFCRCGSCNRGEEIWIARTDRCCGGLRDHLSCFSPDSNVVAHVE</sequence>
<dbReference type="EMBL" id="JAHRIO010020392">
    <property type="protein sequence ID" value="MEQ2164542.1"/>
    <property type="molecule type" value="Genomic_DNA"/>
</dbReference>